<dbReference type="Gene3D" id="3.40.630.30">
    <property type="match status" value="1"/>
</dbReference>
<dbReference type="SUPFAM" id="SSF54001">
    <property type="entry name" value="Cysteine proteinases"/>
    <property type="match status" value="1"/>
</dbReference>
<evidence type="ECO:0000313" key="2">
    <source>
        <dbReference type="EMBL" id="UXY15405.1"/>
    </source>
</evidence>
<protein>
    <submittedName>
        <fullName evidence="2">GNAT family N-acetyltransferase</fullName>
        <ecNumber evidence="2">2.3.1.-</ecNumber>
    </submittedName>
</protein>
<sequence>MTHTGLFTIRLAGPDDYSAAIALVRAVFLATIAKDQSEAEVSRCLADLTPAVLALRAAQGQPTWVALAGNEVIGMLHRRDATHLALLFVVPAWQRRGVGRALLAEAERCGRLVTVRASVTALAAYERYGFAATGPLQTQSGLRYLPMKRVQDIVPEQDLSEYLAASAEIDFHHPAVAGLARTLHRASVPDTAHACFDWVRDRIEHCGDFQREAVPCSASETLAAGTGFCFAKSHLLVALLRANGIAAGFGYQRLTWEGPTPPYCLHGFAAVWLHGHGWYRCDPRGNTLPGVDCHFTPDREHLAFPIAHPGECTYPDIHAQPLPELIALLRECESVTQYRQRPIDLVPC</sequence>
<dbReference type="PANTHER" id="PTHR33490">
    <property type="entry name" value="BLR5614 PROTEIN-RELATED"/>
    <property type="match status" value="1"/>
</dbReference>
<name>A0ABY6DM14_9NEIS</name>
<dbReference type="SUPFAM" id="SSF55729">
    <property type="entry name" value="Acyl-CoA N-acyltransferases (Nat)"/>
    <property type="match status" value="1"/>
</dbReference>
<accession>A0ABY6DM14</accession>
<dbReference type="PROSITE" id="PS51186">
    <property type="entry name" value="GNAT"/>
    <property type="match status" value="1"/>
</dbReference>
<dbReference type="CDD" id="cd04301">
    <property type="entry name" value="NAT_SF"/>
    <property type="match status" value="1"/>
</dbReference>
<organism evidence="2 3">
    <name type="scientific">Chitiniphilus purpureus</name>
    <dbReference type="NCBI Taxonomy" id="2981137"/>
    <lineage>
        <taxon>Bacteria</taxon>
        <taxon>Pseudomonadati</taxon>
        <taxon>Pseudomonadota</taxon>
        <taxon>Betaproteobacteria</taxon>
        <taxon>Neisseriales</taxon>
        <taxon>Chitinibacteraceae</taxon>
        <taxon>Chitiniphilus</taxon>
    </lineage>
</organism>
<dbReference type="InterPro" id="IPR038765">
    <property type="entry name" value="Papain-like_cys_pep_sf"/>
</dbReference>
<dbReference type="EC" id="2.3.1.-" evidence="2"/>
<proteinExistence type="predicted"/>
<dbReference type="RefSeq" id="WP_263124813.1">
    <property type="nucleotide sequence ID" value="NZ_CP106753.1"/>
</dbReference>
<dbReference type="EMBL" id="CP106753">
    <property type="protein sequence ID" value="UXY15405.1"/>
    <property type="molecule type" value="Genomic_DNA"/>
</dbReference>
<dbReference type="Pfam" id="PF13673">
    <property type="entry name" value="Acetyltransf_10"/>
    <property type="match status" value="1"/>
</dbReference>
<dbReference type="Proteomes" id="UP001061302">
    <property type="component" value="Chromosome"/>
</dbReference>
<dbReference type="PANTHER" id="PTHR33490:SF3">
    <property type="entry name" value="CONSERVED INTEGRAL MEMBRANE PROTEIN"/>
    <property type="match status" value="1"/>
</dbReference>
<dbReference type="GO" id="GO:0016746">
    <property type="term" value="F:acyltransferase activity"/>
    <property type="evidence" value="ECO:0007669"/>
    <property type="project" value="UniProtKB-KW"/>
</dbReference>
<dbReference type="InterPro" id="IPR016181">
    <property type="entry name" value="Acyl_CoA_acyltransferase"/>
</dbReference>
<keyword evidence="2" id="KW-0808">Transferase</keyword>
<evidence type="ECO:0000313" key="3">
    <source>
        <dbReference type="Proteomes" id="UP001061302"/>
    </source>
</evidence>
<dbReference type="InterPro" id="IPR002931">
    <property type="entry name" value="Transglutaminase-like"/>
</dbReference>
<evidence type="ECO:0000259" key="1">
    <source>
        <dbReference type="PROSITE" id="PS51186"/>
    </source>
</evidence>
<reference evidence="2" key="1">
    <citation type="submission" date="2022-10" db="EMBL/GenBank/DDBJ databases">
        <title>Chitiniphilus purpureus sp. nov., a novel chitin-degrading bacterium isolated from crawfish pond sediment.</title>
        <authorList>
            <person name="Li K."/>
        </authorList>
    </citation>
    <scope>NUCLEOTIDE SEQUENCE</scope>
    <source>
        <strain evidence="2">CD1</strain>
    </source>
</reference>
<dbReference type="InterPro" id="IPR000182">
    <property type="entry name" value="GNAT_dom"/>
</dbReference>
<dbReference type="Gene3D" id="3.10.620.30">
    <property type="match status" value="1"/>
</dbReference>
<dbReference type="Pfam" id="PF01841">
    <property type="entry name" value="Transglut_core"/>
    <property type="match status" value="1"/>
</dbReference>
<keyword evidence="2" id="KW-0012">Acyltransferase</keyword>
<keyword evidence="3" id="KW-1185">Reference proteome</keyword>
<gene>
    <name evidence="2" type="ORF">N8I74_19170</name>
</gene>
<feature type="domain" description="N-acetyltransferase" evidence="1">
    <location>
        <begin position="7"/>
        <end position="152"/>
    </location>
</feature>